<evidence type="ECO:0000313" key="2">
    <source>
        <dbReference type="EMBL" id="KYF37538.1"/>
    </source>
</evidence>
<evidence type="ECO:0000259" key="1">
    <source>
        <dbReference type="Pfam" id="PF24843"/>
    </source>
</evidence>
<gene>
    <name evidence="2" type="ORF">SMIM3I_00210</name>
</gene>
<feature type="domain" description="DUF7720" evidence="1">
    <location>
        <begin position="1"/>
        <end position="78"/>
    </location>
</feature>
<name>A0A150NVT0_STRMT</name>
<dbReference type="AlphaFoldDB" id="A0A150NVT0"/>
<protein>
    <recommendedName>
        <fullName evidence="1">DUF7720 domain-containing protein</fullName>
    </recommendedName>
</protein>
<accession>A0A150NVT0</accession>
<organism evidence="2 3">
    <name type="scientific">Streptococcus mitis</name>
    <dbReference type="NCBI Taxonomy" id="28037"/>
    <lineage>
        <taxon>Bacteria</taxon>
        <taxon>Bacillati</taxon>
        <taxon>Bacillota</taxon>
        <taxon>Bacilli</taxon>
        <taxon>Lactobacillales</taxon>
        <taxon>Streptococcaceae</taxon>
        <taxon>Streptococcus</taxon>
        <taxon>Streptococcus mitis group</taxon>
    </lineage>
</organism>
<comment type="caution">
    <text evidence="2">The sequence shown here is derived from an EMBL/GenBank/DDBJ whole genome shotgun (WGS) entry which is preliminary data.</text>
</comment>
<sequence>MNILNIKLESVEQTDLGFEHWVDVTYQVPILKNEYTVKLLLLMECKIEDQETIEYLVSTWKYRDLVLHSLQMYEMEKINNFTILY</sequence>
<dbReference type="EMBL" id="LROU01000055">
    <property type="protein sequence ID" value="KYF37538.1"/>
    <property type="molecule type" value="Genomic_DNA"/>
</dbReference>
<reference evidence="2 3" key="1">
    <citation type="submission" date="2016-01" db="EMBL/GenBank/DDBJ databases">
        <title>Highly variable Streptococcus oralis 1 are common among viridans streptococci isolated from primates.</title>
        <authorList>
            <person name="Denapaite D."/>
            <person name="Rieger M."/>
            <person name="Koendgen S."/>
            <person name="Brueckner R."/>
            <person name="Ochigava I."/>
            <person name="Kappeler P."/>
            <person name="Maetz-Rensing K."/>
            <person name="Leendertz F."/>
        </authorList>
    </citation>
    <scope>NUCLEOTIDE SEQUENCE [LARGE SCALE GENOMIC DNA]</scope>
    <source>
        <strain evidence="2 3">M3-1</strain>
    </source>
</reference>
<dbReference type="RefSeq" id="WP_061590172.1">
    <property type="nucleotide sequence ID" value="NZ_LROV01000007.1"/>
</dbReference>
<dbReference type="Pfam" id="PF24843">
    <property type="entry name" value="DUF7720"/>
    <property type="match status" value="1"/>
</dbReference>
<dbReference type="InterPro" id="IPR056137">
    <property type="entry name" value="DUF7720"/>
</dbReference>
<evidence type="ECO:0000313" key="3">
    <source>
        <dbReference type="Proteomes" id="UP000075442"/>
    </source>
</evidence>
<dbReference type="PATRIC" id="fig|28037.236.peg.1249"/>
<proteinExistence type="predicted"/>
<dbReference type="Proteomes" id="UP000075442">
    <property type="component" value="Unassembled WGS sequence"/>
</dbReference>